<accession>A0A480A3B2</accession>
<keyword evidence="2" id="KW-1185">Reference proteome</keyword>
<organism evidence="1 2">
    <name type="scientific">Sphaerospermopsis reniformis</name>
    <dbReference type="NCBI Taxonomy" id="531300"/>
    <lineage>
        <taxon>Bacteria</taxon>
        <taxon>Bacillati</taxon>
        <taxon>Cyanobacteriota</taxon>
        <taxon>Cyanophyceae</taxon>
        <taxon>Nostocales</taxon>
        <taxon>Aphanizomenonaceae</taxon>
        <taxon>Sphaerospermopsis</taxon>
    </lineage>
</organism>
<comment type="caution">
    <text evidence="1">The sequence shown here is derived from an EMBL/GenBank/DDBJ whole genome shotgun (WGS) entry which is preliminary data.</text>
</comment>
<evidence type="ECO:0000313" key="1">
    <source>
        <dbReference type="EMBL" id="GCL37998.1"/>
    </source>
</evidence>
<protein>
    <submittedName>
        <fullName evidence="1">Uncharacterized protein</fullName>
    </submittedName>
</protein>
<dbReference type="AlphaFoldDB" id="A0A480A3B2"/>
<dbReference type="RefSeq" id="WP_137668013.1">
    <property type="nucleotide sequence ID" value="NZ_BJCE01000109.1"/>
</dbReference>
<reference evidence="2" key="1">
    <citation type="submission" date="2019-02" db="EMBL/GenBank/DDBJ databases">
        <title>Draft genome sequence of Sphaerospermopsis reniformis NIES-1949.</title>
        <authorList>
            <person name="Yamaguchi H."/>
            <person name="Suzuki S."/>
            <person name="Kawachi M."/>
        </authorList>
    </citation>
    <scope>NUCLEOTIDE SEQUENCE [LARGE SCALE GENOMIC DNA]</scope>
    <source>
        <strain evidence="2">NIES-1949</strain>
    </source>
</reference>
<evidence type="ECO:0000313" key="2">
    <source>
        <dbReference type="Proteomes" id="UP000300142"/>
    </source>
</evidence>
<dbReference type="Proteomes" id="UP000300142">
    <property type="component" value="Unassembled WGS sequence"/>
</dbReference>
<dbReference type="EMBL" id="BJCE01000109">
    <property type="protein sequence ID" value="GCL37998.1"/>
    <property type="molecule type" value="Genomic_DNA"/>
</dbReference>
<sequence>MFSDPDPVEKIAVALFWKLVKDENLRKQIYQAGLGCFDFIQVATNNVNLRSPEEDIKIALRTCIRNDTDSKARITAFVTGLHLQHKIQRGAQVGGSLLRRFGKSYFPHINDRELRFALDVDSELENYLYNQIIAQNSWSQ</sequence>
<proteinExistence type="predicted"/>
<gene>
    <name evidence="1" type="ORF">SR1949_31110</name>
</gene>
<name>A0A480A3B2_9CYAN</name>